<feature type="region of interest" description="Disordered" evidence="2">
    <location>
        <begin position="103"/>
        <end position="132"/>
    </location>
</feature>
<dbReference type="PANTHER" id="PTHR48014">
    <property type="entry name" value="SERINE/THREONINE-PROTEIN KINASE FRAY2"/>
    <property type="match status" value="1"/>
</dbReference>
<proteinExistence type="inferred from homology"/>
<dbReference type="InterPro" id="IPR011009">
    <property type="entry name" value="Kinase-like_dom_sf"/>
</dbReference>
<evidence type="ECO:0000256" key="1">
    <source>
        <dbReference type="ARBA" id="ARBA00008874"/>
    </source>
</evidence>
<evidence type="ECO:0000313" key="5">
    <source>
        <dbReference type="Proteomes" id="UP001157418"/>
    </source>
</evidence>
<reference evidence="4 5" key="1">
    <citation type="submission" date="2022-01" db="EMBL/GenBank/DDBJ databases">
        <authorList>
            <person name="Xiong W."/>
            <person name="Schranz E."/>
        </authorList>
    </citation>
    <scope>NUCLEOTIDE SEQUENCE [LARGE SCALE GENOMIC DNA]</scope>
</reference>
<dbReference type="InterPro" id="IPR047173">
    <property type="entry name" value="STRAD_A/B-like"/>
</dbReference>
<accession>A0AAU9LHT2</accession>
<dbReference type="InterPro" id="IPR000719">
    <property type="entry name" value="Prot_kinase_dom"/>
</dbReference>
<feature type="domain" description="Protein kinase" evidence="3">
    <location>
        <begin position="1"/>
        <end position="25"/>
    </location>
</feature>
<organism evidence="4 5">
    <name type="scientific">Lactuca virosa</name>
    <dbReference type="NCBI Taxonomy" id="75947"/>
    <lineage>
        <taxon>Eukaryota</taxon>
        <taxon>Viridiplantae</taxon>
        <taxon>Streptophyta</taxon>
        <taxon>Embryophyta</taxon>
        <taxon>Tracheophyta</taxon>
        <taxon>Spermatophyta</taxon>
        <taxon>Magnoliopsida</taxon>
        <taxon>eudicotyledons</taxon>
        <taxon>Gunneridae</taxon>
        <taxon>Pentapetalae</taxon>
        <taxon>asterids</taxon>
        <taxon>campanulids</taxon>
        <taxon>Asterales</taxon>
        <taxon>Asteraceae</taxon>
        <taxon>Cichorioideae</taxon>
        <taxon>Cichorieae</taxon>
        <taxon>Lactucinae</taxon>
        <taxon>Lactuca</taxon>
    </lineage>
</organism>
<name>A0AAU9LHT2_9ASTR</name>
<dbReference type="AlphaFoldDB" id="A0AAU9LHT2"/>
<dbReference type="GO" id="GO:0005524">
    <property type="term" value="F:ATP binding"/>
    <property type="evidence" value="ECO:0007669"/>
    <property type="project" value="InterPro"/>
</dbReference>
<evidence type="ECO:0000259" key="3">
    <source>
        <dbReference type="PROSITE" id="PS50011"/>
    </source>
</evidence>
<dbReference type="PANTHER" id="PTHR48014:SF1">
    <property type="entry name" value="PROTEIN KINASE DOMAIN-CONTAINING PROTEIN"/>
    <property type="match status" value="1"/>
</dbReference>
<dbReference type="PROSITE" id="PS50011">
    <property type="entry name" value="PROTEIN_KINASE_DOM"/>
    <property type="match status" value="1"/>
</dbReference>
<comment type="caution">
    <text evidence="4">The sequence shown here is derived from an EMBL/GenBank/DDBJ whole genome shotgun (WGS) entry which is preliminary data.</text>
</comment>
<evidence type="ECO:0000256" key="2">
    <source>
        <dbReference type="SAM" id="MobiDB-lite"/>
    </source>
</evidence>
<evidence type="ECO:0000313" key="4">
    <source>
        <dbReference type="EMBL" id="CAH1412996.1"/>
    </source>
</evidence>
<dbReference type="GO" id="GO:0004672">
    <property type="term" value="F:protein kinase activity"/>
    <property type="evidence" value="ECO:0007669"/>
    <property type="project" value="InterPro"/>
</dbReference>
<dbReference type="EMBL" id="CAKMRJ010000001">
    <property type="protein sequence ID" value="CAH1412996.1"/>
    <property type="molecule type" value="Genomic_DNA"/>
</dbReference>
<comment type="similarity">
    <text evidence="1">Belongs to the protein kinase superfamily. STE Ser/Thr protein kinase family. STE20 subfamily.</text>
</comment>
<dbReference type="Proteomes" id="UP001157418">
    <property type="component" value="Unassembled WGS sequence"/>
</dbReference>
<dbReference type="SUPFAM" id="SSF56112">
    <property type="entry name" value="Protein kinase-like (PK-like)"/>
    <property type="match status" value="1"/>
</dbReference>
<keyword evidence="5" id="KW-1185">Reference proteome</keyword>
<gene>
    <name evidence="4" type="ORF">LVIROSA_LOCUS980</name>
</gene>
<dbReference type="GO" id="GO:0043539">
    <property type="term" value="F:protein serine/threonine kinase activator activity"/>
    <property type="evidence" value="ECO:0007669"/>
    <property type="project" value="InterPro"/>
</dbReference>
<dbReference type="Gene3D" id="1.10.510.10">
    <property type="entry name" value="Transferase(Phosphotransferase) domain 1"/>
    <property type="match status" value="1"/>
</dbReference>
<protein>
    <recommendedName>
        <fullName evidence="3">Protein kinase domain-containing protein</fullName>
    </recommendedName>
</protein>
<sequence>MVAACLVKDPKKRPSSEKLLKHPFFKQARTPDYLQRTILDGLPPLGDRFRMLKAKEADLLLQNSELNGNKDHLSQQEYIRGISAWNFNLEDLKNQAALIHDYDENSNANDPNSSSKQENGFNDVGLQSERPLSPEIIIPNHSDDVEDEIDEVPNLEDSFASFPMKPLQALKGCFDIDEDSAVDENLLDTEENGIENQDLKKSLQQQIIIGPKKHSSGSLLPDNVFSSKKLIGDFERESTQLGFRVERSYSGPLQSRQKNNTANSFITKEDASEEAVVQRKGRFKVTSADLSLKAPVNNSNLSGITSPPASSITTSLLPSLQSILQHNALQREELYKLIKFVEQVSGNSMEYVDVGPNESSQTPLASPREKELQSQVIQLQQRNGILAEQLQRQKMKNAQLEMKLSDLMKKENIQE</sequence>
<feature type="compositionally biased region" description="Polar residues" evidence="2">
    <location>
        <begin position="105"/>
        <end position="120"/>
    </location>
</feature>